<dbReference type="Pfam" id="PF13439">
    <property type="entry name" value="Glyco_transf_4"/>
    <property type="match status" value="1"/>
</dbReference>
<gene>
    <name evidence="4" type="ORF">FHU37_001502</name>
</gene>
<feature type="domain" description="Glycosyltransferase subfamily 4-like N-terminal" evidence="3">
    <location>
        <begin position="2"/>
        <end position="118"/>
    </location>
</feature>
<dbReference type="InterPro" id="IPR028098">
    <property type="entry name" value="Glyco_trans_4-like_N"/>
</dbReference>
<sequence>MIHSMFRALVDHGHQVTVWLSKDGPLRAEYGLDGVRVIPFQSGVDFATQASRADVLVSHLENVAATAGYGRRYRVPVVSVCHNTFDPTFGDIATGAVPFAVYNSLWMQDAARVWFARAGVEAPESIVVRPPVYAADYRTDPGDAITLVNLNQEKGGDLFWRIAERMPERRFLGVLGAYGTQVRPPRRLANLEIIPHVPGDRMRDRVYARTAVLLVPSEYESWGRVGVEAMASGIPVIAHPTPGLVESLGAAGIFASRDDLDAYVTALRDVLEPAAYELASARARRRSAELDPAPDLAHWVAAVEEWAARNRTSR</sequence>
<dbReference type="Proteomes" id="UP000567795">
    <property type="component" value="Unassembled WGS sequence"/>
</dbReference>
<dbReference type="EMBL" id="JACBZD010000001">
    <property type="protein sequence ID" value="NYI04559.1"/>
    <property type="molecule type" value="Genomic_DNA"/>
</dbReference>
<evidence type="ECO:0000313" key="4">
    <source>
        <dbReference type="EMBL" id="NYI04559.1"/>
    </source>
</evidence>
<evidence type="ECO:0000259" key="3">
    <source>
        <dbReference type="Pfam" id="PF13439"/>
    </source>
</evidence>
<organism evidence="4 5">
    <name type="scientific">Allostreptomyces psammosilenae</name>
    <dbReference type="NCBI Taxonomy" id="1892865"/>
    <lineage>
        <taxon>Bacteria</taxon>
        <taxon>Bacillati</taxon>
        <taxon>Actinomycetota</taxon>
        <taxon>Actinomycetes</taxon>
        <taxon>Kitasatosporales</taxon>
        <taxon>Streptomycetaceae</taxon>
        <taxon>Allostreptomyces</taxon>
    </lineage>
</organism>
<dbReference type="RefSeq" id="WP_179813433.1">
    <property type="nucleotide sequence ID" value="NZ_JACBZD010000001.1"/>
</dbReference>
<keyword evidence="2 4" id="KW-0808">Transferase</keyword>
<protein>
    <submittedName>
        <fullName evidence="4">Glycosyltransferase involved in cell wall biosynthesis</fullName>
    </submittedName>
</protein>
<dbReference type="AlphaFoldDB" id="A0A852ZQA5"/>
<dbReference type="SUPFAM" id="SSF53756">
    <property type="entry name" value="UDP-Glycosyltransferase/glycogen phosphorylase"/>
    <property type="match status" value="1"/>
</dbReference>
<dbReference type="GO" id="GO:1901137">
    <property type="term" value="P:carbohydrate derivative biosynthetic process"/>
    <property type="evidence" value="ECO:0007669"/>
    <property type="project" value="UniProtKB-ARBA"/>
</dbReference>
<keyword evidence="5" id="KW-1185">Reference proteome</keyword>
<dbReference type="PANTHER" id="PTHR45947:SF3">
    <property type="entry name" value="SULFOQUINOVOSYL TRANSFERASE SQD2"/>
    <property type="match status" value="1"/>
</dbReference>
<dbReference type="InterPro" id="IPR050194">
    <property type="entry name" value="Glycosyltransferase_grp1"/>
</dbReference>
<evidence type="ECO:0000313" key="5">
    <source>
        <dbReference type="Proteomes" id="UP000567795"/>
    </source>
</evidence>
<evidence type="ECO:0000256" key="1">
    <source>
        <dbReference type="ARBA" id="ARBA00022676"/>
    </source>
</evidence>
<keyword evidence="1" id="KW-0328">Glycosyltransferase</keyword>
<name>A0A852ZQA5_9ACTN</name>
<evidence type="ECO:0000256" key="2">
    <source>
        <dbReference type="ARBA" id="ARBA00022679"/>
    </source>
</evidence>
<dbReference type="Pfam" id="PF13692">
    <property type="entry name" value="Glyco_trans_1_4"/>
    <property type="match status" value="1"/>
</dbReference>
<dbReference type="GO" id="GO:0016757">
    <property type="term" value="F:glycosyltransferase activity"/>
    <property type="evidence" value="ECO:0007669"/>
    <property type="project" value="UniProtKB-KW"/>
</dbReference>
<accession>A0A852ZQA5</accession>
<proteinExistence type="predicted"/>
<comment type="caution">
    <text evidence="4">The sequence shown here is derived from an EMBL/GenBank/DDBJ whole genome shotgun (WGS) entry which is preliminary data.</text>
</comment>
<reference evidence="4 5" key="1">
    <citation type="submission" date="2020-07" db="EMBL/GenBank/DDBJ databases">
        <title>Sequencing the genomes of 1000 actinobacteria strains.</title>
        <authorList>
            <person name="Klenk H.-P."/>
        </authorList>
    </citation>
    <scope>NUCLEOTIDE SEQUENCE [LARGE SCALE GENOMIC DNA]</scope>
    <source>
        <strain evidence="4 5">DSM 42178</strain>
    </source>
</reference>
<dbReference type="PANTHER" id="PTHR45947">
    <property type="entry name" value="SULFOQUINOVOSYL TRANSFERASE SQD2"/>
    <property type="match status" value="1"/>
</dbReference>
<dbReference type="CDD" id="cd03801">
    <property type="entry name" value="GT4_PimA-like"/>
    <property type="match status" value="1"/>
</dbReference>
<dbReference type="Gene3D" id="3.40.50.2000">
    <property type="entry name" value="Glycogen Phosphorylase B"/>
    <property type="match status" value="2"/>
</dbReference>